<evidence type="ECO:0000313" key="2">
    <source>
        <dbReference type="Proteomes" id="UP000789342"/>
    </source>
</evidence>
<sequence length="110" mass="12561">SCLCYILVQEKLLRMERLVKELYFENMRGKQPWMEARPVLADVLRTRLALTREVSTAEIVIPQFVKKPTSICWALADAAVKTKMVIDKDVATAVKNFLLNYVEVHGLPSP</sequence>
<evidence type="ECO:0000313" key="1">
    <source>
        <dbReference type="EMBL" id="CAG8788900.1"/>
    </source>
</evidence>
<dbReference type="EMBL" id="CAJVPV010059450">
    <property type="protein sequence ID" value="CAG8788900.1"/>
    <property type="molecule type" value="Genomic_DNA"/>
</dbReference>
<proteinExistence type="predicted"/>
<dbReference type="OrthoDB" id="2384130at2759"/>
<comment type="caution">
    <text evidence="1">The sequence shown here is derived from an EMBL/GenBank/DDBJ whole genome shotgun (WGS) entry which is preliminary data.</text>
</comment>
<dbReference type="AlphaFoldDB" id="A0A9N9JNM4"/>
<organism evidence="1 2">
    <name type="scientific">Acaulospora morrowiae</name>
    <dbReference type="NCBI Taxonomy" id="94023"/>
    <lineage>
        <taxon>Eukaryota</taxon>
        <taxon>Fungi</taxon>
        <taxon>Fungi incertae sedis</taxon>
        <taxon>Mucoromycota</taxon>
        <taxon>Glomeromycotina</taxon>
        <taxon>Glomeromycetes</taxon>
        <taxon>Diversisporales</taxon>
        <taxon>Acaulosporaceae</taxon>
        <taxon>Acaulospora</taxon>
    </lineage>
</organism>
<protein>
    <submittedName>
        <fullName evidence="1">178_t:CDS:1</fullName>
    </submittedName>
</protein>
<name>A0A9N9JNM4_9GLOM</name>
<keyword evidence="2" id="KW-1185">Reference proteome</keyword>
<reference evidence="1" key="1">
    <citation type="submission" date="2021-06" db="EMBL/GenBank/DDBJ databases">
        <authorList>
            <person name="Kallberg Y."/>
            <person name="Tangrot J."/>
            <person name="Rosling A."/>
        </authorList>
    </citation>
    <scope>NUCLEOTIDE SEQUENCE</scope>
    <source>
        <strain evidence="1">CL551</strain>
    </source>
</reference>
<gene>
    <name evidence="1" type="ORF">AMORRO_LOCUS17968</name>
</gene>
<feature type="non-terminal residue" evidence="1">
    <location>
        <position position="110"/>
    </location>
</feature>
<dbReference type="Proteomes" id="UP000789342">
    <property type="component" value="Unassembled WGS sequence"/>
</dbReference>
<feature type="non-terminal residue" evidence="1">
    <location>
        <position position="1"/>
    </location>
</feature>
<accession>A0A9N9JNM4</accession>